<feature type="compositionally biased region" description="Basic and acidic residues" evidence="1">
    <location>
        <begin position="101"/>
        <end position="193"/>
    </location>
</feature>
<organism evidence="3 4">
    <name type="scientific">Polarella glacialis</name>
    <name type="common">Dinoflagellate</name>
    <dbReference type="NCBI Taxonomy" id="89957"/>
    <lineage>
        <taxon>Eukaryota</taxon>
        <taxon>Sar</taxon>
        <taxon>Alveolata</taxon>
        <taxon>Dinophyceae</taxon>
        <taxon>Suessiales</taxon>
        <taxon>Suessiaceae</taxon>
        <taxon>Polarella</taxon>
    </lineage>
</organism>
<dbReference type="OMA" id="WERTPKN"/>
<dbReference type="EMBL" id="CAJNNW010028845">
    <property type="protein sequence ID" value="CAE8697950.1"/>
    <property type="molecule type" value="Genomic_DNA"/>
</dbReference>
<keyword evidence="5" id="KW-1185">Reference proteome</keyword>
<evidence type="ECO:0000313" key="5">
    <source>
        <dbReference type="Proteomes" id="UP000654075"/>
    </source>
</evidence>
<name>A0A813K9K1_POLGL</name>
<sequence>MGRESSRDRNNSKGRDKDRSRDRDWDRDKDNDRQKEKDREKDKGRNKEKTSRRHRSASASPKGQSREKDRDRKRSRSISKDTVKISHKRKRSSSVDEDINDEKRREKEPMKGKKDKEKEKEKEKEKKKEKKDNGKEKEKQKEREKEKDKDKEKQKEKEKEREKEKDKDRRKEKDREDDRKRERAKEREQEKIKMRSRSSSGSSSSSSCAREVPRKSAQPDPQANGLALAFPGLQTGSLAGALVPAGATVPSPLLASSDAIAVFCRSASADQSSELALRALPLHLQQAVMSEGSIAGFNPSAILMARVRKVEHSALAAGASSVASRPRADTVAAAAAGDPIALFCMQHAVDYSAENALRALPVELQCRILNEGPLRATNPSAVLMSRIRKAQTLLAEMRRSGQIPV</sequence>
<dbReference type="Proteomes" id="UP000654075">
    <property type="component" value="Unassembled WGS sequence"/>
</dbReference>
<feature type="region of interest" description="Disordered" evidence="1">
    <location>
        <begin position="1"/>
        <end position="228"/>
    </location>
</feature>
<comment type="caution">
    <text evidence="3">The sequence shown here is derived from an EMBL/GenBank/DDBJ whole genome shotgun (WGS) entry which is preliminary data.</text>
</comment>
<evidence type="ECO:0000256" key="1">
    <source>
        <dbReference type="SAM" id="MobiDB-lite"/>
    </source>
</evidence>
<proteinExistence type="predicted"/>
<feature type="compositionally biased region" description="Basic and acidic residues" evidence="1">
    <location>
        <begin position="64"/>
        <end position="84"/>
    </location>
</feature>
<feature type="compositionally biased region" description="Basic and acidic residues" evidence="1">
    <location>
        <begin position="1"/>
        <end position="49"/>
    </location>
</feature>
<feature type="compositionally biased region" description="Low complexity" evidence="1">
    <location>
        <begin position="197"/>
        <end position="207"/>
    </location>
</feature>
<gene>
    <name evidence="2" type="ORF">PGLA1383_LOCUS37254</name>
    <name evidence="3" type="ORF">PGLA2088_LOCUS30497</name>
</gene>
<accession>A0A813K9K1</accession>
<dbReference type="EMBL" id="CAJNNV010027200">
    <property type="protein sequence ID" value="CAE8619669.1"/>
    <property type="molecule type" value="Genomic_DNA"/>
</dbReference>
<reference evidence="3" key="1">
    <citation type="submission" date="2021-02" db="EMBL/GenBank/DDBJ databases">
        <authorList>
            <person name="Dougan E. K."/>
            <person name="Rhodes N."/>
            <person name="Thang M."/>
            <person name="Chan C."/>
        </authorList>
    </citation>
    <scope>NUCLEOTIDE SEQUENCE</scope>
</reference>
<protein>
    <submittedName>
        <fullName evidence="3">Uncharacterized protein</fullName>
    </submittedName>
</protein>
<evidence type="ECO:0000313" key="2">
    <source>
        <dbReference type="EMBL" id="CAE8619669.1"/>
    </source>
</evidence>
<dbReference type="AlphaFoldDB" id="A0A813K9K1"/>
<evidence type="ECO:0000313" key="3">
    <source>
        <dbReference type="EMBL" id="CAE8697950.1"/>
    </source>
</evidence>
<dbReference type="Proteomes" id="UP000626109">
    <property type="component" value="Unassembled WGS sequence"/>
</dbReference>
<evidence type="ECO:0000313" key="4">
    <source>
        <dbReference type="Proteomes" id="UP000626109"/>
    </source>
</evidence>